<proteinExistence type="predicted"/>
<comment type="caution">
    <text evidence="2">The sequence shown here is derived from an EMBL/GenBank/DDBJ whole genome shotgun (WGS) entry which is preliminary data.</text>
</comment>
<evidence type="ECO:0000313" key="2">
    <source>
        <dbReference type="EMBL" id="KAL3315353.1"/>
    </source>
</evidence>
<dbReference type="Proteomes" id="UP001626550">
    <property type="component" value="Unassembled WGS sequence"/>
</dbReference>
<feature type="region of interest" description="Disordered" evidence="1">
    <location>
        <begin position="389"/>
        <end position="410"/>
    </location>
</feature>
<dbReference type="EMBL" id="JBJKFK010000770">
    <property type="protein sequence ID" value="KAL3315353.1"/>
    <property type="molecule type" value="Genomic_DNA"/>
</dbReference>
<accession>A0ABD2Q702</accession>
<gene>
    <name evidence="2" type="primary">HSF2</name>
    <name evidence="2" type="ORF">Ciccas_006018</name>
</gene>
<name>A0ABD2Q702_9PLAT</name>
<keyword evidence="2" id="KW-0346">Stress response</keyword>
<reference evidence="2 3" key="1">
    <citation type="submission" date="2024-11" db="EMBL/GenBank/DDBJ databases">
        <title>Adaptive evolution of stress response genes in parasites aligns with host niche diversity.</title>
        <authorList>
            <person name="Hahn C."/>
            <person name="Resl P."/>
        </authorList>
    </citation>
    <scope>NUCLEOTIDE SEQUENCE [LARGE SCALE GENOMIC DNA]</scope>
    <source>
        <strain evidence="2">EGGRZ-B1_66</strain>
        <tissue evidence="2">Body</tissue>
    </source>
</reference>
<keyword evidence="3" id="KW-1185">Reference proteome</keyword>
<feature type="compositionally biased region" description="Basic residues" evidence="1">
    <location>
        <begin position="390"/>
        <end position="410"/>
    </location>
</feature>
<evidence type="ECO:0000256" key="1">
    <source>
        <dbReference type="SAM" id="MobiDB-lite"/>
    </source>
</evidence>
<organism evidence="2 3">
    <name type="scientific">Cichlidogyrus casuarinus</name>
    <dbReference type="NCBI Taxonomy" id="1844966"/>
    <lineage>
        <taxon>Eukaryota</taxon>
        <taxon>Metazoa</taxon>
        <taxon>Spiralia</taxon>
        <taxon>Lophotrochozoa</taxon>
        <taxon>Platyhelminthes</taxon>
        <taxon>Monogenea</taxon>
        <taxon>Monopisthocotylea</taxon>
        <taxon>Dactylogyridea</taxon>
        <taxon>Ancyrocephalidae</taxon>
        <taxon>Cichlidogyrus</taxon>
    </lineage>
</organism>
<evidence type="ECO:0000313" key="3">
    <source>
        <dbReference type="Proteomes" id="UP001626550"/>
    </source>
</evidence>
<dbReference type="AlphaFoldDB" id="A0ABD2Q702"/>
<protein>
    <submittedName>
        <fullName evidence="2">Heat shock factor protein 2</fullName>
    </submittedName>
</protein>
<sequence length="410" mass="45747">MSKIKRKLSATTPHINNNSRAITEHLLSNLDSSQFVPYEDFSKLSNLVKHMRSKQESSHEQLRRIKAENNMLYQEIIDLRAQHDHQAKVISTEGKAQNVCLQGKKRSQLSIQGPSQLLSNPNSTININNLLPFTNSAVTTSILPQLTAGPSSLASIQFQPATISSQILAPVSEVEIQPSAILTRDEITSQMPLIRQPDMSDLNSENDDEPPILPQKRSRKLIIGPRQFLSRESLTKNSLESLKRSMQAYEADRFAPSPVQTRQMSEASSEKTDLTRMLSGDVNAVNVDLDEIRSLMQNNNSVYHLDNDMLDSIFRTPSELEHAADDPLIASSSVGLESPKFLPATPVPADLIEPTIEDTVSDNTSQGISLPWDNLEHPLSTAILEEGKNERKKTRKHVMGKKRTHAKVIR</sequence>